<dbReference type="InterPro" id="IPR027417">
    <property type="entry name" value="P-loop_NTPase"/>
</dbReference>
<dbReference type="Proteomes" id="UP000288859">
    <property type="component" value="Unassembled WGS sequence"/>
</dbReference>
<dbReference type="OrthoDB" id="5839at2759"/>
<dbReference type="InterPro" id="IPR030231">
    <property type="entry name" value="Gpn2"/>
</dbReference>
<keyword evidence="2 5" id="KW-0547">Nucleotide-binding</keyword>
<evidence type="ECO:0000256" key="3">
    <source>
        <dbReference type="ARBA" id="ARBA00022801"/>
    </source>
</evidence>
<name>A0A438NEQ0_EXOME</name>
<evidence type="ECO:0000256" key="1">
    <source>
        <dbReference type="ARBA" id="ARBA00005290"/>
    </source>
</evidence>
<evidence type="ECO:0000313" key="8">
    <source>
        <dbReference type="Proteomes" id="UP000288859"/>
    </source>
</evidence>
<dbReference type="Pfam" id="PF03029">
    <property type="entry name" value="ATP_bind_1"/>
    <property type="match status" value="1"/>
</dbReference>
<comment type="similarity">
    <text evidence="1 5">Belongs to the GPN-loop GTPase family.</text>
</comment>
<dbReference type="InterPro" id="IPR004130">
    <property type="entry name" value="Gpn"/>
</dbReference>
<dbReference type="VEuPathDB" id="FungiDB:PV10_04766"/>
<comment type="caution">
    <text evidence="7">The sequence shown here is derived from an EMBL/GenBank/DDBJ whole genome shotgun (WGS) entry which is preliminary data.</text>
</comment>
<dbReference type="Gene3D" id="3.40.50.300">
    <property type="entry name" value="P-loop containing nucleotide triphosphate hydrolases"/>
    <property type="match status" value="1"/>
</dbReference>
<evidence type="ECO:0000256" key="6">
    <source>
        <dbReference type="SAM" id="MobiDB-lite"/>
    </source>
</evidence>
<dbReference type="GO" id="GO:0005525">
    <property type="term" value="F:GTP binding"/>
    <property type="evidence" value="ECO:0007669"/>
    <property type="project" value="UniProtKB-KW"/>
</dbReference>
<protein>
    <recommendedName>
        <fullName evidence="5">GPN-loop GTPase 2</fullName>
    </recommendedName>
</protein>
<keyword evidence="3 5" id="KW-0378">Hydrolase</keyword>
<dbReference type="CDD" id="cd17871">
    <property type="entry name" value="GPN2"/>
    <property type="match status" value="1"/>
</dbReference>
<reference evidence="7 8" key="1">
    <citation type="submission" date="2017-03" db="EMBL/GenBank/DDBJ databases">
        <title>Genomes of endolithic fungi from Antarctica.</title>
        <authorList>
            <person name="Coleine C."/>
            <person name="Masonjones S."/>
            <person name="Stajich J.E."/>
        </authorList>
    </citation>
    <scope>NUCLEOTIDE SEQUENCE [LARGE SCALE GENOMIC DNA]</scope>
    <source>
        <strain evidence="7 8">CCFEE 6314</strain>
    </source>
</reference>
<accession>A0A438NEQ0</accession>
<dbReference type="GO" id="GO:0003924">
    <property type="term" value="F:GTPase activity"/>
    <property type="evidence" value="ECO:0007669"/>
    <property type="project" value="TreeGrafter"/>
</dbReference>
<evidence type="ECO:0000256" key="2">
    <source>
        <dbReference type="ARBA" id="ARBA00022741"/>
    </source>
</evidence>
<dbReference type="PANTHER" id="PTHR21231">
    <property type="entry name" value="XPA-BINDING PROTEIN 1-RELATED"/>
    <property type="match status" value="1"/>
</dbReference>
<dbReference type="PANTHER" id="PTHR21231:SF3">
    <property type="entry name" value="GPN-LOOP GTPASE 2"/>
    <property type="match status" value="1"/>
</dbReference>
<dbReference type="GO" id="GO:0005737">
    <property type="term" value="C:cytoplasm"/>
    <property type="evidence" value="ECO:0007669"/>
    <property type="project" value="TreeGrafter"/>
</dbReference>
<sequence length="368" mass="41333">MPFAQLVIGPPGAGKSTYCNGMQQFMGAIGRKASIVNLDPANESTSYQAAVDVRELVTLESIMGDEDTMLGPNGGVLYALEEVEHNLDWLINRLSELGDDYVLFDCPGQVELFTHHDSLRQIVNALVKRSGYRLVVVNLIDSYALTLPSLYISTLLLCLRSMLQMDLTHINVLTKMDNLHKFPALDFNLDYYTEVQDLEYLLPKLELESPMFGQGKFQALNEAIVRLVEEFGLVGFETLAVEDKKSMMSLLRTIDRAGGYAFGGAEGAGDSVWQVAVRDGMGNLDVRDVQERWIDQKDEWDEIKRKQEEEEQKRREEEWNQGMQSQGGDGGMSLGDDMDLDDFRKDVPFDGGVKVRRKGDKKQEKGPS</sequence>
<feature type="compositionally biased region" description="Basic and acidic residues" evidence="6">
    <location>
        <begin position="307"/>
        <end position="318"/>
    </location>
</feature>
<comment type="subunit">
    <text evidence="5">Binds to RNA polymerase II (RNAPII).</text>
</comment>
<evidence type="ECO:0000256" key="5">
    <source>
        <dbReference type="RuleBase" id="RU365059"/>
    </source>
</evidence>
<evidence type="ECO:0000313" key="7">
    <source>
        <dbReference type="EMBL" id="RVX74174.1"/>
    </source>
</evidence>
<dbReference type="AlphaFoldDB" id="A0A438NEQ0"/>
<proteinExistence type="inferred from homology"/>
<feature type="region of interest" description="Disordered" evidence="6">
    <location>
        <begin position="307"/>
        <end position="368"/>
    </location>
</feature>
<keyword evidence="4 5" id="KW-0342">GTP-binding</keyword>
<comment type="function">
    <text evidence="5">Small GTPase required for proper localization of RNA polymerase II and III (RNAPII and RNAPIII). May act at an RNAP assembly step prior to nuclear import.</text>
</comment>
<gene>
    <name evidence="7" type="ORF">B0A52_02006</name>
</gene>
<organism evidence="7 8">
    <name type="scientific">Exophiala mesophila</name>
    <name type="common">Black yeast-like fungus</name>
    <dbReference type="NCBI Taxonomy" id="212818"/>
    <lineage>
        <taxon>Eukaryota</taxon>
        <taxon>Fungi</taxon>
        <taxon>Dikarya</taxon>
        <taxon>Ascomycota</taxon>
        <taxon>Pezizomycotina</taxon>
        <taxon>Eurotiomycetes</taxon>
        <taxon>Chaetothyriomycetidae</taxon>
        <taxon>Chaetothyriales</taxon>
        <taxon>Herpotrichiellaceae</taxon>
        <taxon>Exophiala</taxon>
    </lineage>
</organism>
<evidence type="ECO:0000256" key="4">
    <source>
        <dbReference type="ARBA" id="ARBA00023134"/>
    </source>
</evidence>
<dbReference type="SUPFAM" id="SSF52540">
    <property type="entry name" value="P-loop containing nucleoside triphosphate hydrolases"/>
    <property type="match status" value="1"/>
</dbReference>
<dbReference type="FunFam" id="3.40.50.300:FF:000338">
    <property type="entry name" value="GPN-loop GTPase 2"/>
    <property type="match status" value="1"/>
</dbReference>
<dbReference type="EMBL" id="NAJM01000005">
    <property type="protein sequence ID" value="RVX74174.1"/>
    <property type="molecule type" value="Genomic_DNA"/>
</dbReference>